<dbReference type="EMBL" id="JAYRBN010000031">
    <property type="protein sequence ID" value="KAL2748549.1"/>
    <property type="molecule type" value="Genomic_DNA"/>
</dbReference>
<evidence type="ECO:0000313" key="2">
    <source>
        <dbReference type="Proteomes" id="UP001607303"/>
    </source>
</evidence>
<proteinExistence type="predicted"/>
<dbReference type="Proteomes" id="UP001607303">
    <property type="component" value="Unassembled WGS sequence"/>
</dbReference>
<comment type="caution">
    <text evidence="1">The sequence shown here is derived from an EMBL/GenBank/DDBJ whole genome shotgun (WGS) entry which is preliminary data.</text>
</comment>
<gene>
    <name evidence="1" type="ORF">V1477_003192</name>
</gene>
<accession>A0ABD2CUW1</accession>
<dbReference type="AlphaFoldDB" id="A0ABD2CUW1"/>
<name>A0ABD2CUW1_VESMC</name>
<evidence type="ECO:0000313" key="1">
    <source>
        <dbReference type="EMBL" id="KAL2748549.1"/>
    </source>
</evidence>
<reference evidence="1 2" key="1">
    <citation type="journal article" date="2024" name="Ann. Entomol. Soc. Am.">
        <title>Genomic analyses of the southern and eastern yellowjacket wasps (Hymenoptera: Vespidae) reveal evolutionary signatures of social life.</title>
        <authorList>
            <person name="Catto M.A."/>
            <person name="Caine P.B."/>
            <person name="Orr S.E."/>
            <person name="Hunt B.G."/>
            <person name="Goodisman M.A.D."/>
        </authorList>
    </citation>
    <scope>NUCLEOTIDE SEQUENCE [LARGE SCALE GENOMIC DNA]</scope>
    <source>
        <strain evidence="1">232</strain>
        <tissue evidence="1">Head and thorax</tissue>
    </source>
</reference>
<protein>
    <submittedName>
        <fullName evidence="1">Uncharacterized protein</fullName>
    </submittedName>
</protein>
<organism evidence="1 2">
    <name type="scientific">Vespula maculifrons</name>
    <name type="common">Eastern yellow jacket</name>
    <name type="synonym">Wasp</name>
    <dbReference type="NCBI Taxonomy" id="7453"/>
    <lineage>
        <taxon>Eukaryota</taxon>
        <taxon>Metazoa</taxon>
        <taxon>Ecdysozoa</taxon>
        <taxon>Arthropoda</taxon>
        <taxon>Hexapoda</taxon>
        <taxon>Insecta</taxon>
        <taxon>Pterygota</taxon>
        <taxon>Neoptera</taxon>
        <taxon>Endopterygota</taxon>
        <taxon>Hymenoptera</taxon>
        <taxon>Apocrita</taxon>
        <taxon>Aculeata</taxon>
        <taxon>Vespoidea</taxon>
        <taxon>Vespidae</taxon>
        <taxon>Vespinae</taxon>
        <taxon>Vespula</taxon>
    </lineage>
</organism>
<keyword evidence="2" id="KW-1185">Reference proteome</keyword>
<sequence>MEIGFGISPYCFPSIIPPLSRLIMTYEQQSSLYLSLQPPEKKRNEKKNKRIFFQNPQLVFMNLATTVTTIKIFIKLQYDKLDDRKFLLQIVLSRTTLVRCPDAGWAGPRPFEGLHRASPTIEFCQEPQDPNYMAVGPHKHHRN</sequence>